<evidence type="ECO:0000313" key="3">
    <source>
        <dbReference type="Proteomes" id="UP000282574"/>
    </source>
</evidence>
<feature type="compositionally biased region" description="Low complexity" evidence="1">
    <location>
        <begin position="12"/>
        <end position="26"/>
    </location>
</feature>
<name>A0AB37UA72_9CYAN</name>
<comment type="caution">
    <text evidence="2">The sequence shown here is derived from an EMBL/GenBank/DDBJ whole genome shotgun (WGS) entry which is preliminary data.</text>
</comment>
<feature type="compositionally biased region" description="Acidic residues" evidence="1">
    <location>
        <begin position="154"/>
        <end position="211"/>
    </location>
</feature>
<evidence type="ECO:0000256" key="1">
    <source>
        <dbReference type="SAM" id="MobiDB-lite"/>
    </source>
</evidence>
<keyword evidence="3" id="KW-1185">Reference proteome</keyword>
<gene>
    <name evidence="2" type="ORF">DSM107010_67990</name>
</gene>
<organism evidence="2 3">
    <name type="scientific">Chroococcidiopsis cubana SAG 39.79</name>
    <dbReference type="NCBI Taxonomy" id="388085"/>
    <lineage>
        <taxon>Bacteria</taxon>
        <taxon>Bacillati</taxon>
        <taxon>Cyanobacteriota</taxon>
        <taxon>Cyanophyceae</taxon>
        <taxon>Chroococcidiopsidales</taxon>
        <taxon>Chroococcidiopsidaceae</taxon>
        <taxon>Chroococcidiopsis</taxon>
    </lineage>
</organism>
<dbReference type="Proteomes" id="UP000282574">
    <property type="component" value="Unassembled WGS sequence"/>
</dbReference>
<feature type="region of interest" description="Disordered" evidence="1">
    <location>
        <begin position="148"/>
        <end position="211"/>
    </location>
</feature>
<accession>A0AB37UA72</accession>
<dbReference type="AlphaFoldDB" id="A0AB37UA72"/>
<reference evidence="2 3" key="1">
    <citation type="journal article" date="2019" name="Genome Biol. Evol.">
        <title>Day and night: Metabolic profiles and evolutionary relationships of six axenic non-marine cyanobacteria.</title>
        <authorList>
            <person name="Will S.E."/>
            <person name="Henke P."/>
            <person name="Boedeker C."/>
            <person name="Huang S."/>
            <person name="Brinkmann H."/>
            <person name="Rohde M."/>
            <person name="Jarek M."/>
            <person name="Friedl T."/>
            <person name="Seufert S."/>
            <person name="Schumacher M."/>
            <person name="Overmann J."/>
            <person name="Neumann-Schaal M."/>
            <person name="Petersen J."/>
        </authorList>
    </citation>
    <scope>NUCLEOTIDE SEQUENCE [LARGE SCALE GENOMIC DNA]</scope>
    <source>
        <strain evidence="2 3">SAG 39.79</strain>
    </source>
</reference>
<sequence>MATTTKSTVKKNGSATANAKSGATTKAAAKPAASANDLIGQVTATLKKTYKVNLNDRKKRVALKVYHALREKMGLDLQTQVRKNNGTFDWQKWNTKVFVLLFGKPEAPKYSAPVMAKIASYFYDTISEDPTQAVADLVEFNRQSLERRNAIQEQSEDDDLEGDDEEFDDSVLDDESDLDAEAESDLDEGDDEDDLDDDDEDFEDEEDDELE</sequence>
<protein>
    <recommendedName>
        <fullName evidence="4">Primosomal protein</fullName>
    </recommendedName>
</protein>
<evidence type="ECO:0008006" key="4">
    <source>
        <dbReference type="Google" id="ProtNLM"/>
    </source>
</evidence>
<feature type="compositionally biased region" description="Polar residues" evidence="1">
    <location>
        <begin position="1"/>
        <end position="11"/>
    </location>
</feature>
<dbReference type="EMBL" id="RSCK01000147">
    <property type="protein sequence ID" value="RUT00462.1"/>
    <property type="molecule type" value="Genomic_DNA"/>
</dbReference>
<feature type="region of interest" description="Disordered" evidence="1">
    <location>
        <begin position="1"/>
        <end position="26"/>
    </location>
</feature>
<evidence type="ECO:0000313" key="2">
    <source>
        <dbReference type="EMBL" id="RUT00462.1"/>
    </source>
</evidence>
<proteinExistence type="predicted"/>